<dbReference type="Proteomes" id="UP000242886">
    <property type="component" value="Chromosome SDENCHOL"/>
</dbReference>
<dbReference type="InterPro" id="IPR052155">
    <property type="entry name" value="Biofilm_reg_signaling"/>
</dbReference>
<keyword evidence="5" id="KW-1185">Reference proteome</keyword>
<dbReference type="EMBL" id="LT837803">
    <property type="protein sequence ID" value="SMB25286.1"/>
    <property type="molecule type" value="Genomic_DNA"/>
</dbReference>
<feature type="domain" description="GGDEF" evidence="3">
    <location>
        <begin position="415"/>
        <end position="549"/>
    </location>
</feature>
<keyword evidence="1" id="KW-0812">Transmembrane</keyword>
<dbReference type="NCBIfam" id="TIGR00254">
    <property type="entry name" value="GGDEF"/>
    <property type="match status" value="1"/>
</dbReference>
<dbReference type="NCBIfam" id="TIGR00229">
    <property type="entry name" value="sensory_box"/>
    <property type="match status" value="1"/>
</dbReference>
<name>A0A7Z7HQJ3_9PROT</name>
<dbReference type="InterPro" id="IPR035965">
    <property type="entry name" value="PAS-like_dom_sf"/>
</dbReference>
<dbReference type="PROSITE" id="PS50887">
    <property type="entry name" value="GGDEF"/>
    <property type="match status" value="1"/>
</dbReference>
<feature type="transmembrane region" description="Helical" evidence="1">
    <location>
        <begin position="169"/>
        <end position="191"/>
    </location>
</feature>
<feature type="transmembrane region" description="Helical" evidence="1">
    <location>
        <begin position="12"/>
        <end position="38"/>
    </location>
</feature>
<evidence type="ECO:0000313" key="4">
    <source>
        <dbReference type="EMBL" id="SMB25286.1"/>
    </source>
</evidence>
<dbReference type="Pfam" id="PF00990">
    <property type="entry name" value="GGDEF"/>
    <property type="match status" value="1"/>
</dbReference>
<dbReference type="FunFam" id="3.30.70.270:FF:000001">
    <property type="entry name" value="Diguanylate cyclase domain protein"/>
    <property type="match status" value="1"/>
</dbReference>
<dbReference type="InterPro" id="IPR000160">
    <property type="entry name" value="GGDEF_dom"/>
</dbReference>
<evidence type="ECO:0000259" key="2">
    <source>
        <dbReference type="PROSITE" id="PS50112"/>
    </source>
</evidence>
<protein>
    <submittedName>
        <fullName evidence="4">GGDEF domain protein</fullName>
    </submittedName>
</protein>
<reference evidence="4" key="1">
    <citation type="submission" date="2017-03" db="EMBL/GenBank/DDBJ databases">
        <authorList>
            <consortium name="AG Boll"/>
        </authorList>
    </citation>
    <scope>NUCLEOTIDE SEQUENCE [LARGE SCALE GENOMIC DNA]</scope>
    <source>
        <strain evidence="4">Chol</strain>
    </source>
</reference>
<dbReference type="Gene3D" id="3.30.70.270">
    <property type="match status" value="1"/>
</dbReference>
<evidence type="ECO:0000313" key="5">
    <source>
        <dbReference type="Proteomes" id="UP000242886"/>
    </source>
</evidence>
<dbReference type="InterPro" id="IPR043128">
    <property type="entry name" value="Rev_trsase/Diguanyl_cyclase"/>
</dbReference>
<dbReference type="SUPFAM" id="SSF55785">
    <property type="entry name" value="PYP-like sensor domain (PAS domain)"/>
    <property type="match status" value="1"/>
</dbReference>
<gene>
    <name evidence="4" type="ORF">SDENCHOL_11243</name>
</gene>
<dbReference type="Gene3D" id="3.30.450.20">
    <property type="entry name" value="PAS domain"/>
    <property type="match status" value="1"/>
</dbReference>
<evidence type="ECO:0000256" key="1">
    <source>
        <dbReference type="SAM" id="Phobius"/>
    </source>
</evidence>
<dbReference type="AlphaFoldDB" id="A0A7Z7HQJ3"/>
<dbReference type="SUPFAM" id="SSF55073">
    <property type="entry name" value="Nucleotide cyclase"/>
    <property type="match status" value="1"/>
</dbReference>
<dbReference type="SMART" id="SM00267">
    <property type="entry name" value="GGDEF"/>
    <property type="match status" value="1"/>
</dbReference>
<evidence type="ECO:0000259" key="3">
    <source>
        <dbReference type="PROSITE" id="PS50887"/>
    </source>
</evidence>
<dbReference type="CDD" id="cd01949">
    <property type="entry name" value="GGDEF"/>
    <property type="match status" value="1"/>
</dbReference>
<feature type="domain" description="PAS" evidence="2">
    <location>
        <begin position="254"/>
        <end position="287"/>
    </location>
</feature>
<dbReference type="PROSITE" id="PS50112">
    <property type="entry name" value="PAS"/>
    <property type="match status" value="1"/>
</dbReference>
<dbReference type="InterPro" id="IPR000014">
    <property type="entry name" value="PAS"/>
</dbReference>
<accession>A0A7Z7HQJ3</accession>
<dbReference type="PANTHER" id="PTHR44757">
    <property type="entry name" value="DIGUANYLATE CYCLASE DGCP"/>
    <property type="match status" value="1"/>
</dbReference>
<dbReference type="InterPro" id="IPR029787">
    <property type="entry name" value="Nucleotide_cyclase"/>
</dbReference>
<dbReference type="GO" id="GO:0003824">
    <property type="term" value="F:catalytic activity"/>
    <property type="evidence" value="ECO:0007669"/>
    <property type="project" value="UniProtKB-ARBA"/>
</dbReference>
<keyword evidence="1" id="KW-0472">Membrane</keyword>
<proteinExistence type="predicted"/>
<dbReference type="Pfam" id="PF13188">
    <property type="entry name" value="PAS_8"/>
    <property type="match status" value="1"/>
</dbReference>
<keyword evidence="1" id="KW-1133">Transmembrane helix</keyword>
<organism evidence="4 5">
    <name type="scientific">Sterolibacterium denitrificans</name>
    <dbReference type="NCBI Taxonomy" id="157592"/>
    <lineage>
        <taxon>Bacteria</taxon>
        <taxon>Pseudomonadati</taxon>
        <taxon>Pseudomonadota</taxon>
        <taxon>Betaproteobacteria</taxon>
        <taxon>Nitrosomonadales</taxon>
        <taxon>Sterolibacteriaceae</taxon>
        <taxon>Sterolibacterium</taxon>
    </lineage>
</organism>
<dbReference type="PANTHER" id="PTHR44757:SF2">
    <property type="entry name" value="BIOFILM ARCHITECTURE MAINTENANCE PROTEIN MBAA"/>
    <property type="match status" value="1"/>
</dbReference>
<sequence>MDKTPSFHASLVLRSVILVVVLSGLAGTLLIAGITRYIEPTVQESLSKRLGELVKTVENTARIACYLGDTSLATEVAKGLLMSRDVERVVIINEHGVLADFERSATTATHAATGGIAQSSAAQAYPPGTLIRELSSPFQTDSRVGKIIVVRNQASIDAQVGEAVDYIRLLIILQTAAIILIVTTISVGYIAHPIRQTATRLNALSVMDGEKLKVPGGHKADEIGRLVGNVNALIDKQVSGLMTERELRLEREIEEKRFRAIFENAETGIFVINRNGLLLSFNPAFSRAMCLNCGQAKEPVESVAGTQPSLLDQLGTQAAEVRTLIASCLQDRQSKSIELALCDCGENPRWFNMILNPVEDDLIQGVINDITESRLREAHANKLALTDPLTGLGNRLGFEHQIDQLISECRLDAERNFTLMFIDLDRFKEVNDSFGHDVGDAVLVHVARHIEHSIRKSDYAARLGGDEFVILFPFVTDKAVITRLARSLISNISKPVVTAAGVRAVVGASIGIALVEHGDLRREDIIKRADTALYAVKQSGRNDFRIHDGNDAVQIDG</sequence>
<dbReference type="RefSeq" id="WP_154716449.1">
    <property type="nucleotide sequence ID" value="NZ_LT837803.1"/>
</dbReference>